<sequence length="425" mass="49513">MLRFSKIKKLFKMCNRAFDTVGSCNCEYSVPSDNKSTDKKSYRTVKTAEKIDKYLKSVPFAGKLVSEIPEKHLHLKQSDCISAFYLIDDGVASKIVWQIVKTLGNIENKLICETNAGFGFITKRLLWKGAKVRIYETCPEFRKKLRIICQNYVNRTELFTKDLYHLPTMSYIDKIDRGSRVQQLLNGIPTRPWSSDPAIIIIGAMPKNNFISYLMRMVVHQGEIINFGRVEIFAIMKSRNYQKLNAGPEVSCKSYTAFTVLFQLFFDYEFIDNYDRKAFIPYETNRKKKEKESKVVSEGEMCLVHMTLKKELPTEKDQLLALYYFVMQGYGRGRKRIIPTLEFHLLTSKILKKANIKLSIFTEFRELRPKEILMLFTEMTQNPSYHNSPFIALIESELLKRETVETDSLQEQNESEKPTIKDTEL</sequence>
<dbReference type="OrthoDB" id="9895503at2759"/>
<dbReference type="EC" id="2.1.1.-" evidence="12"/>
<dbReference type="RefSeq" id="XP_025829166.1">
    <property type="nucleotide sequence ID" value="XM_025973381.1"/>
</dbReference>
<dbReference type="GO" id="GO:0006391">
    <property type="term" value="P:transcription initiation at mitochondrial promoter"/>
    <property type="evidence" value="ECO:0007669"/>
    <property type="project" value="TreeGrafter"/>
</dbReference>
<keyword evidence="14" id="KW-1185">Reference proteome</keyword>
<keyword evidence="8" id="KW-0805">Transcription regulation</keyword>
<evidence type="ECO:0000256" key="2">
    <source>
        <dbReference type="ARBA" id="ARBA00022552"/>
    </source>
</evidence>
<proteinExistence type="inferred from homology"/>
<dbReference type="GO" id="GO:0005759">
    <property type="term" value="C:mitochondrial matrix"/>
    <property type="evidence" value="ECO:0007669"/>
    <property type="project" value="TreeGrafter"/>
</dbReference>
<dbReference type="GO" id="GO:0000179">
    <property type="term" value="F:rRNA (adenine-N6,N6-)-dimethyltransferase activity"/>
    <property type="evidence" value="ECO:0007669"/>
    <property type="project" value="UniProtKB-UniRule"/>
</dbReference>
<dbReference type="PANTHER" id="PTHR11727">
    <property type="entry name" value="DIMETHYLADENOSINE TRANSFERASE"/>
    <property type="match status" value="1"/>
</dbReference>
<organism evidence="14 15">
    <name type="scientific">Agrilus planipennis</name>
    <name type="common">Emerald ash borer</name>
    <name type="synonym">Agrilus marcopoli</name>
    <dbReference type="NCBI Taxonomy" id="224129"/>
    <lineage>
        <taxon>Eukaryota</taxon>
        <taxon>Metazoa</taxon>
        <taxon>Ecdysozoa</taxon>
        <taxon>Arthropoda</taxon>
        <taxon>Hexapoda</taxon>
        <taxon>Insecta</taxon>
        <taxon>Pterygota</taxon>
        <taxon>Neoptera</taxon>
        <taxon>Endopterygota</taxon>
        <taxon>Coleoptera</taxon>
        <taxon>Polyphaga</taxon>
        <taxon>Elateriformia</taxon>
        <taxon>Buprestoidea</taxon>
        <taxon>Buprestidae</taxon>
        <taxon>Agrilinae</taxon>
        <taxon>Agrilus</taxon>
    </lineage>
</organism>
<dbReference type="InterPro" id="IPR001737">
    <property type="entry name" value="KsgA/Erm"/>
</dbReference>
<evidence type="ECO:0000256" key="12">
    <source>
        <dbReference type="RuleBase" id="RU362106"/>
    </source>
</evidence>
<reference evidence="15" key="1">
    <citation type="submission" date="2025-08" db="UniProtKB">
        <authorList>
            <consortium name="RefSeq"/>
        </authorList>
    </citation>
    <scope>IDENTIFICATION</scope>
    <source>
        <tissue evidence="15">Entire body</tissue>
    </source>
</reference>
<name>A0A7F5QVP6_AGRPL</name>
<gene>
    <name evidence="15" type="primary">LOC108736390</name>
</gene>
<dbReference type="CTD" id="41228"/>
<dbReference type="InParanoid" id="A0A7F5QVP6"/>
<evidence type="ECO:0000256" key="7">
    <source>
        <dbReference type="ARBA" id="ARBA00022946"/>
    </source>
</evidence>
<keyword evidence="4 11" id="KW-0808">Transferase</keyword>
<dbReference type="PROSITE" id="PS51689">
    <property type="entry name" value="SAM_RNA_A_N6_MT"/>
    <property type="match status" value="1"/>
</dbReference>
<dbReference type="Pfam" id="PF00398">
    <property type="entry name" value="RrnaAD"/>
    <property type="match status" value="1"/>
</dbReference>
<keyword evidence="7" id="KW-0809">Transit peptide</keyword>
<keyword evidence="3 11" id="KW-0489">Methyltransferase</keyword>
<feature type="compositionally biased region" description="Basic and acidic residues" evidence="13">
    <location>
        <begin position="414"/>
        <end position="425"/>
    </location>
</feature>
<accession>A0A7F5QVP6</accession>
<dbReference type="AlphaFoldDB" id="A0A7F5QVP6"/>
<feature type="binding site" evidence="11">
    <location>
        <position position="204"/>
    </location>
    <ligand>
        <name>S-adenosyl-L-methionine</name>
        <dbReference type="ChEBI" id="CHEBI:59789"/>
    </ligand>
</feature>
<evidence type="ECO:0000256" key="3">
    <source>
        <dbReference type="ARBA" id="ARBA00022603"/>
    </source>
</evidence>
<dbReference type="FunCoup" id="A0A7F5QVP6">
    <property type="interactions" value="359"/>
</dbReference>
<dbReference type="GeneID" id="108736390"/>
<evidence type="ECO:0000256" key="8">
    <source>
        <dbReference type="ARBA" id="ARBA00023015"/>
    </source>
</evidence>
<comment type="caution">
    <text evidence="11">Lacks conserved residue(s) required for the propagation of feature annotation.</text>
</comment>
<comment type="subcellular location">
    <subcellularLocation>
        <location evidence="1">Mitochondrion</location>
    </subcellularLocation>
</comment>
<dbReference type="Proteomes" id="UP000192223">
    <property type="component" value="Unplaced"/>
</dbReference>
<dbReference type="Gene3D" id="3.40.50.150">
    <property type="entry name" value="Vaccinia Virus protein VP39"/>
    <property type="match status" value="1"/>
</dbReference>
<feature type="region of interest" description="Disordered" evidence="13">
    <location>
        <begin position="405"/>
        <end position="425"/>
    </location>
</feature>
<keyword evidence="9" id="KW-0496">Mitochondrion</keyword>
<evidence type="ECO:0000256" key="10">
    <source>
        <dbReference type="ARBA" id="ARBA00023163"/>
    </source>
</evidence>
<evidence type="ECO:0000256" key="9">
    <source>
        <dbReference type="ARBA" id="ARBA00023128"/>
    </source>
</evidence>
<keyword evidence="5 11" id="KW-0949">S-adenosyl-L-methionine</keyword>
<protein>
    <recommendedName>
        <fullName evidence="12">rRNA adenine N(6)-methyltransferase</fullName>
        <ecNumber evidence="12">2.1.1.-</ecNumber>
    </recommendedName>
</protein>
<evidence type="ECO:0000313" key="14">
    <source>
        <dbReference type="Proteomes" id="UP000192223"/>
    </source>
</evidence>
<evidence type="ECO:0000256" key="4">
    <source>
        <dbReference type="ARBA" id="ARBA00022679"/>
    </source>
</evidence>
<dbReference type="InterPro" id="IPR029063">
    <property type="entry name" value="SAM-dependent_MTases_sf"/>
</dbReference>
<keyword evidence="6 11" id="KW-0694">RNA-binding</keyword>
<keyword evidence="10" id="KW-0804">Transcription</keyword>
<feature type="binding site" evidence="11">
    <location>
        <position position="86"/>
    </location>
    <ligand>
        <name>S-adenosyl-L-methionine</name>
        <dbReference type="ChEBI" id="CHEBI:59789"/>
    </ligand>
</feature>
<feature type="binding site" evidence="11">
    <location>
        <position position="136"/>
    </location>
    <ligand>
        <name>S-adenosyl-L-methionine</name>
        <dbReference type="ChEBI" id="CHEBI:59789"/>
    </ligand>
</feature>
<keyword evidence="2 12" id="KW-0698">rRNA processing</keyword>
<dbReference type="KEGG" id="apln:108736390"/>
<dbReference type="SUPFAM" id="SSF53335">
    <property type="entry name" value="S-adenosyl-L-methionine-dependent methyltransferases"/>
    <property type="match status" value="1"/>
</dbReference>
<dbReference type="GO" id="GO:0003723">
    <property type="term" value="F:RNA binding"/>
    <property type="evidence" value="ECO:0007669"/>
    <property type="project" value="UniProtKB-UniRule"/>
</dbReference>
<feature type="binding site" evidence="11">
    <location>
        <position position="162"/>
    </location>
    <ligand>
        <name>S-adenosyl-L-methionine</name>
        <dbReference type="ChEBI" id="CHEBI:59789"/>
    </ligand>
</feature>
<evidence type="ECO:0000256" key="6">
    <source>
        <dbReference type="ARBA" id="ARBA00022884"/>
    </source>
</evidence>
<evidence type="ECO:0000256" key="11">
    <source>
        <dbReference type="PROSITE-ProRule" id="PRU01026"/>
    </source>
</evidence>
<evidence type="ECO:0000256" key="13">
    <source>
        <dbReference type="SAM" id="MobiDB-lite"/>
    </source>
</evidence>
<evidence type="ECO:0000256" key="5">
    <source>
        <dbReference type="ARBA" id="ARBA00022691"/>
    </source>
</evidence>
<evidence type="ECO:0000256" key="1">
    <source>
        <dbReference type="ARBA" id="ARBA00004173"/>
    </source>
</evidence>
<comment type="similarity">
    <text evidence="11 12">Belongs to the class I-like SAM-binding methyltransferase superfamily. rRNA adenine N(6)-methyltransferase family.</text>
</comment>
<evidence type="ECO:0000313" key="15">
    <source>
        <dbReference type="RefSeq" id="XP_025829166.1"/>
    </source>
</evidence>
<dbReference type="PANTHER" id="PTHR11727:SF13">
    <property type="entry name" value="DIMETHYLADENOSINE TRANSFERASE 2, MITOCHONDRIAL"/>
    <property type="match status" value="1"/>
</dbReference>
<dbReference type="GO" id="GO:0034246">
    <property type="term" value="F:mitochondrial transcription factor activity"/>
    <property type="evidence" value="ECO:0007669"/>
    <property type="project" value="TreeGrafter"/>
</dbReference>
<dbReference type="PIRSF" id="PIRSF027833">
    <property type="entry name" value="MtTFB2"/>
    <property type="match status" value="1"/>
</dbReference>